<dbReference type="InterPro" id="IPR001647">
    <property type="entry name" value="HTH_TetR"/>
</dbReference>
<sequence>MSSLHSTDLKLLEALSELLKFKSYKQIKVSELVEKASISRRAFYNHYNSKEDFLEEAILIIFDDITKILNNDLLYECEVVEKVLKYMYNHKGIIHSFVYFFPKIEILINDYIKEMIVSSNIPNLKKQLEIAYGVPYKFALEIYVFTIEIIILQWVRNDFKESPEKIANYITTVVRI</sequence>
<gene>
    <name evidence="3" type="ORF">H1B29_00175</name>
</gene>
<evidence type="ECO:0000313" key="3">
    <source>
        <dbReference type="EMBL" id="MBA2794914.1"/>
    </source>
</evidence>
<dbReference type="InterPro" id="IPR039532">
    <property type="entry name" value="TetR_C_Firmicutes"/>
</dbReference>
<dbReference type="Pfam" id="PF14278">
    <property type="entry name" value="TetR_C_8"/>
    <property type="match status" value="1"/>
</dbReference>
<proteinExistence type="predicted"/>
<dbReference type="InterPro" id="IPR009057">
    <property type="entry name" value="Homeodomain-like_sf"/>
</dbReference>
<dbReference type="Gene3D" id="1.10.357.10">
    <property type="entry name" value="Tetracycline Repressor, domain 2"/>
    <property type="match status" value="1"/>
</dbReference>
<dbReference type="RefSeq" id="WP_138081958.1">
    <property type="nucleotide sequence ID" value="NZ_JACEGE010000002.1"/>
</dbReference>
<dbReference type="EMBL" id="JACEGE010000002">
    <property type="protein sequence ID" value="MBA2794914.1"/>
    <property type="molecule type" value="Genomic_DNA"/>
</dbReference>
<dbReference type="AlphaFoldDB" id="A0A4U9YSV9"/>
<dbReference type="PRINTS" id="PR00455">
    <property type="entry name" value="HTHTETR"/>
</dbReference>
<dbReference type="PANTHER" id="PTHR43479:SF11">
    <property type="entry name" value="ACREF_ENVCD OPERON REPRESSOR-RELATED"/>
    <property type="match status" value="1"/>
</dbReference>
<dbReference type="Pfam" id="PF00440">
    <property type="entry name" value="TetR_N"/>
    <property type="match status" value="1"/>
</dbReference>
<dbReference type="GO" id="GO:0003677">
    <property type="term" value="F:DNA binding"/>
    <property type="evidence" value="ECO:0007669"/>
    <property type="project" value="UniProtKB-UniRule"/>
</dbReference>
<dbReference type="PROSITE" id="PS50977">
    <property type="entry name" value="HTH_TETR_2"/>
    <property type="match status" value="1"/>
</dbReference>
<reference evidence="3 4" key="1">
    <citation type="submission" date="2020-07" db="EMBL/GenBank/DDBJ databases">
        <title>Molecular and genomic characterization of Streptococcus porcinus isolated from diseased swine in Brazil.</title>
        <authorList>
            <person name="Moreno L.Z."/>
            <person name="Matajira C.E.C."/>
            <person name="Poor A.P."/>
            <person name="Dutra M.C."/>
            <person name="Moreno A.M."/>
        </authorList>
    </citation>
    <scope>NUCLEOTIDE SEQUENCE [LARGE SCALE GENOMIC DNA]</scope>
    <source>
        <strain evidence="3 4">SP0816-2</strain>
    </source>
</reference>
<dbReference type="PANTHER" id="PTHR43479">
    <property type="entry name" value="ACREF/ENVCD OPERON REPRESSOR-RELATED"/>
    <property type="match status" value="1"/>
</dbReference>
<feature type="DNA-binding region" description="H-T-H motif" evidence="2">
    <location>
        <begin position="28"/>
        <end position="47"/>
    </location>
</feature>
<name>A0A4U9YSV9_STRPO</name>
<dbReference type="Proteomes" id="UP000524462">
    <property type="component" value="Unassembled WGS sequence"/>
</dbReference>
<keyword evidence="1 2" id="KW-0238">DNA-binding</keyword>
<organism evidence="3 4">
    <name type="scientific">Streptococcus porcinus</name>
    <dbReference type="NCBI Taxonomy" id="1340"/>
    <lineage>
        <taxon>Bacteria</taxon>
        <taxon>Bacillati</taxon>
        <taxon>Bacillota</taxon>
        <taxon>Bacilli</taxon>
        <taxon>Lactobacillales</taxon>
        <taxon>Streptococcaceae</taxon>
        <taxon>Streptococcus</taxon>
    </lineage>
</organism>
<dbReference type="SUPFAM" id="SSF46689">
    <property type="entry name" value="Homeodomain-like"/>
    <property type="match status" value="1"/>
</dbReference>
<accession>A0A4U9YSV9</accession>
<evidence type="ECO:0000256" key="1">
    <source>
        <dbReference type="ARBA" id="ARBA00023125"/>
    </source>
</evidence>
<comment type="caution">
    <text evidence="3">The sequence shown here is derived from an EMBL/GenBank/DDBJ whole genome shotgun (WGS) entry which is preliminary data.</text>
</comment>
<dbReference type="InterPro" id="IPR050624">
    <property type="entry name" value="HTH-type_Tx_Regulator"/>
</dbReference>
<evidence type="ECO:0000313" key="4">
    <source>
        <dbReference type="Proteomes" id="UP000524462"/>
    </source>
</evidence>
<protein>
    <submittedName>
        <fullName evidence="3">TetR/AcrR family transcriptional regulator</fullName>
    </submittedName>
</protein>
<evidence type="ECO:0000256" key="2">
    <source>
        <dbReference type="PROSITE-ProRule" id="PRU00335"/>
    </source>
</evidence>